<dbReference type="Proteomes" id="UP000887576">
    <property type="component" value="Unplaced"/>
</dbReference>
<proteinExistence type="predicted"/>
<evidence type="ECO:0000313" key="2">
    <source>
        <dbReference type="WBParaSite" id="JU765_v2.g19463.t1"/>
    </source>
</evidence>
<protein>
    <submittedName>
        <fullName evidence="2">Uncharacterized protein</fullName>
    </submittedName>
</protein>
<organism evidence="1 2">
    <name type="scientific">Panagrolaimus sp. JU765</name>
    <dbReference type="NCBI Taxonomy" id="591449"/>
    <lineage>
        <taxon>Eukaryota</taxon>
        <taxon>Metazoa</taxon>
        <taxon>Ecdysozoa</taxon>
        <taxon>Nematoda</taxon>
        <taxon>Chromadorea</taxon>
        <taxon>Rhabditida</taxon>
        <taxon>Tylenchina</taxon>
        <taxon>Panagrolaimomorpha</taxon>
        <taxon>Panagrolaimoidea</taxon>
        <taxon>Panagrolaimidae</taxon>
        <taxon>Panagrolaimus</taxon>
    </lineage>
</organism>
<dbReference type="WBParaSite" id="JU765_v2.g19463.t1">
    <property type="protein sequence ID" value="JU765_v2.g19463.t1"/>
    <property type="gene ID" value="JU765_v2.g19463"/>
</dbReference>
<reference evidence="2" key="1">
    <citation type="submission" date="2022-11" db="UniProtKB">
        <authorList>
            <consortium name="WormBaseParasite"/>
        </authorList>
    </citation>
    <scope>IDENTIFICATION</scope>
</reference>
<sequence length="165" mass="18136">MPDLPGRDRCLGSSLIDASKMKSMMYLVLLLAAAFNSTGAMWPFDSSSSSEEAFPESTTSNNSMPGTTEKESFFSFEILVKAVMETKVVCVLCLIIAAGGLYWKFELPSLTESSVTSVTNEPRKITATKIVTFNEWGALVEETPEYSERLSVLHNKRLEEGASEN</sequence>
<accession>A0AC34QTX4</accession>
<evidence type="ECO:0000313" key="1">
    <source>
        <dbReference type="Proteomes" id="UP000887576"/>
    </source>
</evidence>
<name>A0AC34QTX4_9BILA</name>